<organism evidence="1 2">
    <name type="scientific">Vitis vinifera</name>
    <name type="common">Grape</name>
    <dbReference type="NCBI Taxonomy" id="29760"/>
    <lineage>
        <taxon>Eukaryota</taxon>
        <taxon>Viridiplantae</taxon>
        <taxon>Streptophyta</taxon>
        <taxon>Embryophyta</taxon>
        <taxon>Tracheophyta</taxon>
        <taxon>Spermatophyta</taxon>
        <taxon>Magnoliopsida</taxon>
        <taxon>eudicotyledons</taxon>
        <taxon>Gunneridae</taxon>
        <taxon>Pentapetalae</taxon>
        <taxon>rosids</taxon>
        <taxon>Vitales</taxon>
        <taxon>Vitaceae</taxon>
        <taxon>Viteae</taxon>
        <taxon>Vitis</taxon>
    </lineage>
</organism>
<comment type="caution">
    <text evidence="1">The sequence shown here is derived from an EMBL/GenBank/DDBJ whole genome shotgun (WGS) entry which is preliminary data.</text>
</comment>
<evidence type="ECO:0000313" key="2">
    <source>
        <dbReference type="Proteomes" id="UP000288805"/>
    </source>
</evidence>
<dbReference type="AlphaFoldDB" id="A0A438EC99"/>
<reference evidence="1 2" key="1">
    <citation type="journal article" date="2018" name="PLoS Genet.">
        <title>Population sequencing reveals clonal diversity and ancestral inbreeding in the grapevine cultivar Chardonnay.</title>
        <authorList>
            <person name="Roach M.J."/>
            <person name="Johnson D.L."/>
            <person name="Bohlmann J."/>
            <person name="van Vuuren H.J."/>
            <person name="Jones S.J."/>
            <person name="Pretorius I.S."/>
            <person name="Schmidt S.A."/>
            <person name="Borneman A.R."/>
        </authorList>
    </citation>
    <scope>NUCLEOTIDE SEQUENCE [LARGE SCALE GENOMIC DNA]</scope>
    <source>
        <strain evidence="2">cv. Chardonnay</strain>
        <tissue evidence="1">Leaf</tissue>
    </source>
</reference>
<proteinExistence type="predicted"/>
<accession>A0A438EC99</accession>
<gene>
    <name evidence="1" type="ORF">CK203_110159</name>
</gene>
<dbReference type="Proteomes" id="UP000288805">
    <property type="component" value="Unassembled WGS sequence"/>
</dbReference>
<sequence length="89" mass="10267">MSKDFNSRIQYQNMRLLQHILLPKGIIFIQEELKMESSPLHLIIRIPTITLKDGANHVVVIKVIIHSILVIDHDVNFVANMVILWSLLS</sequence>
<dbReference type="EMBL" id="QGNW01001335">
    <property type="protein sequence ID" value="RVW45279.1"/>
    <property type="molecule type" value="Genomic_DNA"/>
</dbReference>
<protein>
    <submittedName>
        <fullName evidence="1">Uncharacterized protein</fullName>
    </submittedName>
</protein>
<evidence type="ECO:0000313" key="1">
    <source>
        <dbReference type="EMBL" id="RVW45279.1"/>
    </source>
</evidence>
<name>A0A438EC99_VITVI</name>